<protein>
    <recommendedName>
        <fullName evidence="5">Serine-threonine/tyrosine-protein kinase catalytic domain-containing protein</fullName>
    </recommendedName>
</protein>
<sequence>MEVLTGQLPMKLEGPDTQKILTSTFLSAMSENNLDTVLVSHVKAQASMELLKGLANLANKCLDLCGDNRPSMKEVAEELGRLRKLPMYPWVQLGVETHGESPSVHEIESDYYMGENESQHINPGSSYYAR</sequence>
<keyword evidence="4" id="KW-1185">Reference proteome</keyword>
<reference evidence="3" key="5">
    <citation type="journal article" date="2021" name="G3 (Bethesda)">
        <title>Aegilops tauschii genome assembly Aet v5.0 features greater sequence contiguity and improved annotation.</title>
        <authorList>
            <person name="Wang L."/>
            <person name="Zhu T."/>
            <person name="Rodriguez J.C."/>
            <person name="Deal K.R."/>
            <person name="Dubcovsky J."/>
            <person name="McGuire P.E."/>
            <person name="Lux T."/>
            <person name="Spannagl M."/>
            <person name="Mayer K.F.X."/>
            <person name="Baldrich P."/>
            <person name="Meyers B.C."/>
            <person name="Huo N."/>
            <person name="Gu Y.Q."/>
            <person name="Zhou H."/>
            <person name="Devos K.M."/>
            <person name="Bennetzen J.L."/>
            <person name="Unver T."/>
            <person name="Budak H."/>
            <person name="Gulick P.J."/>
            <person name="Galiba G."/>
            <person name="Kalapos B."/>
            <person name="Nelson D.R."/>
            <person name="Li P."/>
            <person name="You F.M."/>
            <person name="Luo M.C."/>
            <person name="Dvorak J."/>
        </authorList>
    </citation>
    <scope>NUCLEOTIDE SEQUENCE [LARGE SCALE GENOMIC DNA]</scope>
    <source>
        <strain evidence="3">cv. AL8/78</strain>
    </source>
</reference>
<reference evidence="3" key="4">
    <citation type="submission" date="2019-03" db="UniProtKB">
        <authorList>
            <consortium name="EnsemblPlants"/>
        </authorList>
    </citation>
    <scope>IDENTIFICATION</scope>
</reference>
<proteinExistence type="predicted"/>
<dbReference type="AlphaFoldDB" id="A0A452XN95"/>
<evidence type="ECO:0000256" key="2">
    <source>
        <dbReference type="ARBA" id="ARBA00022840"/>
    </source>
</evidence>
<organism evidence="3 4">
    <name type="scientific">Aegilops tauschii subsp. strangulata</name>
    <name type="common">Goatgrass</name>
    <dbReference type="NCBI Taxonomy" id="200361"/>
    <lineage>
        <taxon>Eukaryota</taxon>
        <taxon>Viridiplantae</taxon>
        <taxon>Streptophyta</taxon>
        <taxon>Embryophyta</taxon>
        <taxon>Tracheophyta</taxon>
        <taxon>Spermatophyta</taxon>
        <taxon>Magnoliopsida</taxon>
        <taxon>Liliopsida</taxon>
        <taxon>Poales</taxon>
        <taxon>Poaceae</taxon>
        <taxon>BOP clade</taxon>
        <taxon>Pooideae</taxon>
        <taxon>Triticodae</taxon>
        <taxon>Triticeae</taxon>
        <taxon>Triticinae</taxon>
        <taxon>Aegilops</taxon>
    </lineage>
</organism>
<dbReference type="GO" id="GO:0007166">
    <property type="term" value="P:cell surface receptor signaling pathway"/>
    <property type="evidence" value="ECO:0007669"/>
    <property type="project" value="InterPro"/>
</dbReference>
<reference evidence="4" key="2">
    <citation type="journal article" date="2017" name="Nat. Plants">
        <title>The Aegilops tauschii genome reveals multiple impacts of transposons.</title>
        <authorList>
            <person name="Zhao G."/>
            <person name="Zou C."/>
            <person name="Li K."/>
            <person name="Wang K."/>
            <person name="Li T."/>
            <person name="Gao L."/>
            <person name="Zhang X."/>
            <person name="Wang H."/>
            <person name="Yang Z."/>
            <person name="Liu X."/>
            <person name="Jiang W."/>
            <person name="Mao L."/>
            <person name="Kong X."/>
            <person name="Jiao Y."/>
            <person name="Jia J."/>
        </authorList>
    </citation>
    <scope>NUCLEOTIDE SEQUENCE [LARGE SCALE GENOMIC DNA]</scope>
    <source>
        <strain evidence="4">cv. AL8/78</strain>
    </source>
</reference>
<dbReference type="GO" id="GO:0005886">
    <property type="term" value="C:plasma membrane"/>
    <property type="evidence" value="ECO:0007669"/>
    <property type="project" value="TreeGrafter"/>
</dbReference>
<dbReference type="PANTHER" id="PTHR27005">
    <property type="entry name" value="WALL-ASSOCIATED RECEPTOR KINASE-LIKE 21"/>
    <property type="match status" value="1"/>
</dbReference>
<dbReference type="GO" id="GO:0004674">
    <property type="term" value="F:protein serine/threonine kinase activity"/>
    <property type="evidence" value="ECO:0007669"/>
    <property type="project" value="TreeGrafter"/>
</dbReference>
<dbReference type="PANTHER" id="PTHR27005:SF199">
    <property type="entry name" value="PROTEIN KINASE DOMAIN-CONTAINING PROTEIN"/>
    <property type="match status" value="1"/>
</dbReference>
<evidence type="ECO:0000313" key="4">
    <source>
        <dbReference type="Proteomes" id="UP000015105"/>
    </source>
</evidence>
<dbReference type="InterPro" id="IPR045274">
    <property type="entry name" value="WAK-like"/>
</dbReference>
<name>A0A452XN95_AEGTS</name>
<reference evidence="4" key="1">
    <citation type="journal article" date="2014" name="Science">
        <title>Ancient hybridizations among the ancestral genomes of bread wheat.</title>
        <authorList>
            <consortium name="International Wheat Genome Sequencing Consortium,"/>
            <person name="Marcussen T."/>
            <person name="Sandve S.R."/>
            <person name="Heier L."/>
            <person name="Spannagl M."/>
            <person name="Pfeifer M."/>
            <person name="Jakobsen K.S."/>
            <person name="Wulff B.B."/>
            <person name="Steuernagel B."/>
            <person name="Mayer K.F."/>
            <person name="Olsen O.A."/>
        </authorList>
    </citation>
    <scope>NUCLEOTIDE SEQUENCE [LARGE SCALE GENOMIC DNA]</scope>
    <source>
        <strain evidence="4">cv. AL8/78</strain>
    </source>
</reference>
<evidence type="ECO:0000256" key="1">
    <source>
        <dbReference type="ARBA" id="ARBA00022741"/>
    </source>
</evidence>
<evidence type="ECO:0000313" key="3">
    <source>
        <dbReference type="EnsemblPlants" id="AET1Gv20077200.2"/>
    </source>
</evidence>
<accession>A0A452XN95</accession>
<dbReference type="Gene3D" id="1.10.510.10">
    <property type="entry name" value="Transferase(Phosphotransferase) domain 1"/>
    <property type="match status" value="1"/>
</dbReference>
<keyword evidence="2" id="KW-0067">ATP-binding</keyword>
<dbReference type="Gramene" id="AET1Gv20077200.2">
    <property type="protein sequence ID" value="AET1Gv20077200.2"/>
    <property type="gene ID" value="AET1Gv20077200"/>
</dbReference>
<dbReference type="Proteomes" id="UP000015105">
    <property type="component" value="Chromosome 1D"/>
</dbReference>
<reference evidence="3" key="3">
    <citation type="journal article" date="2017" name="Nature">
        <title>Genome sequence of the progenitor of the wheat D genome Aegilops tauschii.</title>
        <authorList>
            <person name="Luo M.C."/>
            <person name="Gu Y.Q."/>
            <person name="Puiu D."/>
            <person name="Wang H."/>
            <person name="Twardziok S.O."/>
            <person name="Deal K.R."/>
            <person name="Huo N."/>
            <person name="Zhu T."/>
            <person name="Wang L."/>
            <person name="Wang Y."/>
            <person name="McGuire P.E."/>
            <person name="Liu S."/>
            <person name="Long H."/>
            <person name="Ramasamy R.K."/>
            <person name="Rodriguez J.C."/>
            <person name="Van S.L."/>
            <person name="Yuan L."/>
            <person name="Wang Z."/>
            <person name="Xia Z."/>
            <person name="Xiao L."/>
            <person name="Anderson O.D."/>
            <person name="Ouyang S."/>
            <person name="Liang Y."/>
            <person name="Zimin A.V."/>
            <person name="Pertea G."/>
            <person name="Qi P."/>
            <person name="Bennetzen J.L."/>
            <person name="Dai X."/>
            <person name="Dawson M.W."/>
            <person name="Muller H.G."/>
            <person name="Kugler K."/>
            <person name="Rivarola-Duarte L."/>
            <person name="Spannagl M."/>
            <person name="Mayer K.F.X."/>
            <person name="Lu F.H."/>
            <person name="Bevan M.W."/>
            <person name="Leroy P."/>
            <person name="Li P."/>
            <person name="You F.M."/>
            <person name="Sun Q."/>
            <person name="Liu Z."/>
            <person name="Lyons E."/>
            <person name="Wicker T."/>
            <person name="Salzberg S.L."/>
            <person name="Devos K.M."/>
            <person name="Dvorak J."/>
        </authorList>
    </citation>
    <scope>NUCLEOTIDE SEQUENCE [LARGE SCALE GENOMIC DNA]</scope>
    <source>
        <strain evidence="3">cv. AL8/78</strain>
    </source>
</reference>
<keyword evidence="1" id="KW-0547">Nucleotide-binding</keyword>
<dbReference type="GO" id="GO:0005524">
    <property type="term" value="F:ATP binding"/>
    <property type="evidence" value="ECO:0007669"/>
    <property type="project" value="UniProtKB-KW"/>
</dbReference>
<evidence type="ECO:0008006" key="5">
    <source>
        <dbReference type="Google" id="ProtNLM"/>
    </source>
</evidence>
<dbReference type="EnsemblPlants" id="AET1Gv20077200.2">
    <property type="protein sequence ID" value="AET1Gv20077200.2"/>
    <property type="gene ID" value="AET1Gv20077200"/>
</dbReference>